<name>A0ABY7GM65_9GAMM</name>
<dbReference type="RefSeq" id="WP_255186485.1">
    <property type="nucleotide sequence ID" value="NZ_CP113517.1"/>
</dbReference>
<dbReference type="Proteomes" id="UP001162780">
    <property type="component" value="Chromosome"/>
</dbReference>
<gene>
    <name evidence="1" type="ORF">NM686_003405</name>
</gene>
<accession>A0ABY7GM65</accession>
<keyword evidence="2" id="KW-1185">Reference proteome</keyword>
<sequence length="105" mass="11877">MTLDHSALEKAKVNLETSLLPWLELQRFFAAGLAIAVEPGLDLVEVAYQFSRDNKALVEEWLKNRRIGPVSDQQATDWFNDKADVWAVVVKPWVLVQDGSARRSP</sequence>
<reference evidence="1" key="1">
    <citation type="submission" date="2022-11" db="EMBL/GenBank/DDBJ databases">
        <title>Methylomonas rapida sp. nov., Carotenoid-Producing Obligate Methanotrophs with High Growth Characteristics and Biotechnological Potential.</title>
        <authorList>
            <person name="Tikhonova E.N."/>
            <person name="Suleimanov R.Z."/>
            <person name="Miroshnikov K."/>
            <person name="Oshkin I.Y."/>
            <person name="Belova S.E."/>
            <person name="Danilova O.V."/>
            <person name="Ashikhmin A."/>
            <person name="Konopkin A."/>
            <person name="But S.Y."/>
            <person name="Khmelenina V.N."/>
            <person name="Kuznetsov N."/>
            <person name="Pimenov N.V."/>
            <person name="Dedysh S.N."/>
        </authorList>
    </citation>
    <scope>NUCLEOTIDE SEQUENCE</scope>
    <source>
        <strain evidence="1">MP1</strain>
    </source>
</reference>
<dbReference type="InterPro" id="IPR018741">
    <property type="entry name" value="DUF2288"/>
</dbReference>
<protein>
    <submittedName>
        <fullName evidence="1">DUF2288 domain-containing protein</fullName>
    </submittedName>
</protein>
<dbReference type="Pfam" id="PF10052">
    <property type="entry name" value="DUF2288"/>
    <property type="match status" value="1"/>
</dbReference>
<proteinExistence type="predicted"/>
<dbReference type="EMBL" id="CP113517">
    <property type="protein sequence ID" value="WAR45576.1"/>
    <property type="molecule type" value="Genomic_DNA"/>
</dbReference>
<organism evidence="1 2">
    <name type="scientific">Methylomonas rapida</name>
    <dbReference type="NCBI Taxonomy" id="2963939"/>
    <lineage>
        <taxon>Bacteria</taxon>
        <taxon>Pseudomonadati</taxon>
        <taxon>Pseudomonadota</taxon>
        <taxon>Gammaproteobacteria</taxon>
        <taxon>Methylococcales</taxon>
        <taxon>Methylococcaceae</taxon>
        <taxon>Methylomonas</taxon>
    </lineage>
</organism>
<evidence type="ECO:0000313" key="2">
    <source>
        <dbReference type="Proteomes" id="UP001162780"/>
    </source>
</evidence>
<evidence type="ECO:0000313" key="1">
    <source>
        <dbReference type="EMBL" id="WAR45576.1"/>
    </source>
</evidence>